<reference evidence="4 5" key="1">
    <citation type="submission" date="2017-06" db="EMBL/GenBank/DDBJ databases">
        <authorList>
            <person name="Kim H.J."/>
            <person name="Triplett B.A."/>
        </authorList>
    </citation>
    <scope>NUCLEOTIDE SEQUENCE [LARGE SCALE GENOMIC DNA]</scope>
    <source>
        <strain evidence="4 5">DSM 14713</strain>
    </source>
</reference>
<protein>
    <submittedName>
        <fullName evidence="4">Sugar isomerase</fullName>
    </submittedName>
</protein>
<dbReference type="GO" id="GO:0016835">
    <property type="term" value="F:carbon-oxygen lyase activity"/>
    <property type="evidence" value="ECO:0007669"/>
    <property type="project" value="InterPro"/>
</dbReference>
<dbReference type="Gene3D" id="3.40.50.10490">
    <property type="entry name" value="Glucose-6-phosphate isomerase like protein, domain 1"/>
    <property type="match status" value="1"/>
</dbReference>
<evidence type="ECO:0000256" key="1">
    <source>
        <dbReference type="ARBA" id="ARBA00023239"/>
    </source>
</evidence>
<keyword evidence="1" id="KW-0456">Lyase</keyword>
<dbReference type="InterPro" id="IPR040190">
    <property type="entry name" value="MURQ/GCKR"/>
</dbReference>
<dbReference type="Pfam" id="PF01380">
    <property type="entry name" value="SIS"/>
    <property type="match status" value="1"/>
</dbReference>
<organism evidence="4 5">
    <name type="scientific">Melittangium boletus DSM 14713</name>
    <dbReference type="NCBI Taxonomy" id="1294270"/>
    <lineage>
        <taxon>Bacteria</taxon>
        <taxon>Pseudomonadati</taxon>
        <taxon>Myxococcota</taxon>
        <taxon>Myxococcia</taxon>
        <taxon>Myxococcales</taxon>
        <taxon>Cystobacterineae</taxon>
        <taxon>Archangiaceae</taxon>
        <taxon>Melittangium</taxon>
    </lineage>
</organism>
<dbReference type="InterPro" id="IPR005488">
    <property type="entry name" value="Etherase_MurQ"/>
</dbReference>
<feature type="domain" description="SIS" evidence="3">
    <location>
        <begin position="52"/>
        <end position="216"/>
    </location>
</feature>
<dbReference type="CDD" id="cd05007">
    <property type="entry name" value="SIS_Etherase"/>
    <property type="match status" value="1"/>
</dbReference>
<dbReference type="KEGG" id="mbd:MEBOL_004229"/>
<evidence type="ECO:0000313" key="4">
    <source>
        <dbReference type="EMBL" id="ATB30767.1"/>
    </source>
</evidence>
<keyword evidence="5" id="KW-1185">Reference proteome</keyword>
<gene>
    <name evidence="4" type="ORF">MEBOL_004229</name>
</gene>
<dbReference type="PROSITE" id="PS51464">
    <property type="entry name" value="SIS"/>
    <property type="match status" value="1"/>
</dbReference>
<dbReference type="Gene3D" id="1.10.8.1080">
    <property type="match status" value="1"/>
</dbReference>
<evidence type="ECO:0000259" key="3">
    <source>
        <dbReference type="PROSITE" id="PS51464"/>
    </source>
</evidence>
<evidence type="ECO:0000256" key="2">
    <source>
        <dbReference type="ARBA" id="ARBA00023277"/>
    </source>
</evidence>
<dbReference type="OrthoDB" id="9813395at2"/>
<dbReference type="RefSeq" id="WP_095979183.1">
    <property type="nucleotide sequence ID" value="NZ_CP022163.1"/>
</dbReference>
<dbReference type="GO" id="GO:0016803">
    <property type="term" value="F:ether hydrolase activity"/>
    <property type="evidence" value="ECO:0007669"/>
    <property type="project" value="TreeGrafter"/>
</dbReference>
<dbReference type="EMBL" id="CP022163">
    <property type="protein sequence ID" value="ATB30767.1"/>
    <property type="molecule type" value="Genomic_DNA"/>
</dbReference>
<dbReference type="Proteomes" id="UP000217289">
    <property type="component" value="Chromosome"/>
</dbReference>
<keyword evidence="2" id="KW-0119">Carbohydrate metabolism</keyword>
<dbReference type="NCBIfam" id="NF003915">
    <property type="entry name" value="PRK05441.1"/>
    <property type="match status" value="1"/>
</dbReference>
<dbReference type="InterPro" id="IPR046348">
    <property type="entry name" value="SIS_dom_sf"/>
</dbReference>
<dbReference type="PANTHER" id="PTHR10088:SF4">
    <property type="entry name" value="GLUCOKINASE REGULATORY PROTEIN"/>
    <property type="match status" value="1"/>
</dbReference>
<name>A0A250IHX9_9BACT</name>
<dbReference type="InterPro" id="IPR001347">
    <property type="entry name" value="SIS_dom"/>
</dbReference>
<dbReference type="GO" id="GO:0046348">
    <property type="term" value="P:amino sugar catabolic process"/>
    <property type="evidence" value="ECO:0007669"/>
    <property type="project" value="InterPro"/>
</dbReference>
<dbReference type="SUPFAM" id="SSF53697">
    <property type="entry name" value="SIS domain"/>
    <property type="match status" value="1"/>
</dbReference>
<proteinExistence type="predicted"/>
<dbReference type="GO" id="GO:0097367">
    <property type="term" value="F:carbohydrate derivative binding"/>
    <property type="evidence" value="ECO:0007669"/>
    <property type="project" value="InterPro"/>
</dbReference>
<dbReference type="AlphaFoldDB" id="A0A250IHX9"/>
<dbReference type="PANTHER" id="PTHR10088">
    <property type="entry name" value="GLUCOKINASE REGULATORY PROTEIN"/>
    <property type="match status" value="1"/>
</dbReference>
<accession>A0A250IHX9</accession>
<evidence type="ECO:0000313" key="5">
    <source>
        <dbReference type="Proteomes" id="UP000217289"/>
    </source>
</evidence>
<sequence>MSRETEGAAQRFRGLDTWSTADILETLWASQSRGVAACLPALPELERVVGAAHERLAQGTGRLIYTGAGSSGVLAALDALELQATFGWSSSRLAILLAGGLDLAQGINGGAEDDGAAGRERVTALRPGPSDVVLGVSASGRSAFTVGVLSEGRRHGALAVAMASVEDSPLLEAADHAVLLRTGAEVIAGSTRLSAGTAQKVALNLFSTALMTRLGFVFDNLMFHVRPENAKLRQRCISIIAHIAQVGEQAATEALALHGDIPRAVLGLGGCSPAEADAILARSGGNLRTALQERASQGKAVSCPR</sequence>
<dbReference type="GO" id="GO:0016853">
    <property type="term" value="F:isomerase activity"/>
    <property type="evidence" value="ECO:0007669"/>
    <property type="project" value="UniProtKB-KW"/>
</dbReference>
<dbReference type="GO" id="GO:0009254">
    <property type="term" value="P:peptidoglycan turnover"/>
    <property type="evidence" value="ECO:0007669"/>
    <property type="project" value="TreeGrafter"/>
</dbReference>
<keyword evidence="4" id="KW-0413">Isomerase</keyword>